<feature type="domain" description="Fe-containing alcohol dehydrogenase-like C-terminal" evidence="7">
    <location>
        <begin position="186"/>
        <end position="395"/>
    </location>
</feature>
<comment type="similarity">
    <text evidence="2">Belongs to the iron-containing alcohol dehydrogenase family.</text>
</comment>
<name>A0A840SUM7_9RHOB</name>
<dbReference type="Gene3D" id="1.20.1090.10">
    <property type="entry name" value="Dehydroquinate synthase-like - alpha domain"/>
    <property type="match status" value="1"/>
</dbReference>
<dbReference type="EMBL" id="JACHFM010000005">
    <property type="protein sequence ID" value="MBB5224215.1"/>
    <property type="molecule type" value="Genomic_DNA"/>
</dbReference>
<dbReference type="PANTHER" id="PTHR11496">
    <property type="entry name" value="ALCOHOL DEHYDROGENASE"/>
    <property type="match status" value="1"/>
</dbReference>
<evidence type="ECO:0000256" key="4">
    <source>
        <dbReference type="ARBA" id="ARBA00023027"/>
    </source>
</evidence>
<dbReference type="RefSeq" id="WP_184154621.1">
    <property type="nucleotide sequence ID" value="NZ_JACHFM010000005.1"/>
</dbReference>
<evidence type="ECO:0000256" key="3">
    <source>
        <dbReference type="ARBA" id="ARBA00023002"/>
    </source>
</evidence>
<dbReference type="FunFam" id="3.40.50.1970:FF:000003">
    <property type="entry name" value="Alcohol dehydrogenase, iron-containing"/>
    <property type="match status" value="1"/>
</dbReference>
<comment type="cofactor">
    <cofactor evidence="1">
        <name>Fe cation</name>
        <dbReference type="ChEBI" id="CHEBI:24875"/>
    </cofactor>
</comment>
<evidence type="ECO:0000313" key="8">
    <source>
        <dbReference type="EMBL" id="MBB5224215.1"/>
    </source>
</evidence>
<dbReference type="InterPro" id="IPR001670">
    <property type="entry name" value="ADH_Fe/GldA"/>
</dbReference>
<organism evidence="8 9">
    <name type="scientific">Amaricoccus macauensis</name>
    <dbReference type="NCBI Taxonomy" id="57001"/>
    <lineage>
        <taxon>Bacteria</taxon>
        <taxon>Pseudomonadati</taxon>
        <taxon>Pseudomonadota</taxon>
        <taxon>Alphaproteobacteria</taxon>
        <taxon>Rhodobacterales</taxon>
        <taxon>Paracoccaceae</taxon>
        <taxon>Amaricoccus</taxon>
    </lineage>
</organism>
<evidence type="ECO:0000259" key="7">
    <source>
        <dbReference type="Pfam" id="PF25137"/>
    </source>
</evidence>
<protein>
    <submittedName>
        <fullName evidence="8">Alcohol dehydrogenase</fullName>
        <ecNumber evidence="8">1.1.1.1</ecNumber>
    </submittedName>
</protein>
<evidence type="ECO:0000259" key="6">
    <source>
        <dbReference type="Pfam" id="PF00465"/>
    </source>
</evidence>
<comment type="caution">
    <text evidence="8">The sequence shown here is derived from an EMBL/GenBank/DDBJ whole genome shotgun (WGS) entry which is preliminary data.</text>
</comment>
<reference evidence="8 9" key="1">
    <citation type="submission" date="2020-08" db="EMBL/GenBank/DDBJ databases">
        <title>Genomic Encyclopedia of Type Strains, Phase IV (KMG-IV): sequencing the most valuable type-strain genomes for metagenomic binning, comparative biology and taxonomic classification.</title>
        <authorList>
            <person name="Goeker M."/>
        </authorList>
    </citation>
    <scope>NUCLEOTIDE SEQUENCE [LARGE SCALE GENOMIC DNA]</scope>
    <source>
        <strain evidence="8 9">DSM 101730</strain>
    </source>
</reference>
<dbReference type="SUPFAM" id="SSF56796">
    <property type="entry name" value="Dehydroquinate synthase-like"/>
    <property type="match status" value="1"/>
</dbReference>
<keyword evidence="4" id="KW-0520">NAD</keyword>
<dbReference type="Pfam" id="PF25137">
    <property type="entry name" value="ADH_Fe_C"/>
    <property type="match status" value="1"/>
</dbReference>
<dbReference type="GO" id="GO:0046872">
    <property type="term" value="F:metal ion binding"/>
    <property type="evidence" value="ECO:0007669"/>
    <property type="project" value="InterPro"/>
</dbReference>
<comment type="catalytic activity">
    <reaction evidence="5">
        <text>a primary alcohol + NAD(+) = an aldehyde + NADH + H(+)</text>
        <dbReference type="Rhea" id="RHEA:10736"/>
        <dbReference type="ChEBI" id="CHEBI:15378"/>
        <dbReference type="ChEBI" id="CHEBI:15734"/>
        <dbReference type="ChEBI" id="CHEBI:17478"/>
        <dbReference type="ChEBI" id="CHEBI:57540"/>
        <dbReference type="ChEBI" id="CHEBI:57945"/>
        <dbReference type="EC" id="1.1.1.1"/>
    </reaction>
</comment>
<sequence length="405" mass="42020">MFGTFRSPAAVYFGCGQRMMLGRVAARFGQRVLVCTDERLAADPVFAALVNDMTANGITVSVFDQVLPDVPVTSVEAAVAKAGETEPDSIVAIGGGSCLDLGKVAALLHTHGGRQQDYYGEFRVPGPVLPVIALPTTAGTGSEVTPVAVLSDPDKPLKVGVSDPHLIPAVAICDPELTVTCPVSLTAVTGADALTHAIESFTTIRRPLTPGLPLDRVFVGKNFLSDNLALEAVRLISGALPAALKNGSDIELRSRLMAGALLAGQAFANAGNAAAHALQYPIGALTHTPHGVGVAALMPYVMQFNLRACIPEFRQIGEAMGCTASDDPEADAVAAIDAVEGLFRDVGIPMTLGELGFAEEKIDWAAEQAMTAARLVANNPVPIEVGDMAAILRAACRGDRAALAH</sequence>
<dbReference type="InterPro" id="IPR039697">
    <property type="entry name" value="Alcohol_dehydrogenase_Fe"/>
</dbReference>
<dbReference type="InterPro" id="IPR018211">
    <property type="entry name" value="ADH_Fe_CS"/>
</dbReference>
<dbReference type="PANTHER" id="PTHR11496:SF102">
    <property type="entry name" value="ALCOHOL DEHYDROGENASE 4"/>
    <property type="match status" value="1"/>
</dbReference>
<feature type="domain" description="Alcohol dehydrogenase iron-type/glycerol dehydrogenase GldA" evidence="6">
    <location>
        <begin position="8"/>
        <end position="175"/>
    </location>
</feature>
<evidence type="ECO:0000313" key="9">
    <source>
        <dbReference type="Proteomes" id="UP000549457"/>
    </source>
</evidence>
<dbReference type="Pfam" id="PF00465">
    <property type="entry name" value="Fe-ADH"/>
    <property type="match status" value="1"/>
</dbReference>
<keyword evidence="9" id="KW-1185">Reference proteome</keyword>
<keyword evidence="3 8" id="KW-0560">Oxidoreductase</keyword>
<dbReference type="Gene3D" id="3.40.50.1970">
    <property type="match status" value="1"/>
</dbReference>
<evidence type="ECO:0000256" key="5">
    <source>
        <dbReference type="ARBA" id="ARBA00049243"/>
    </source>
</evidence>
<accession>A0A840SUM7</accession>
<gene>
    <name evidence="8" type="ORF">HNP73_004176</name>
</gene>
<dbReference type="PROSITE" id="PS00913">
    <property type="entry name" value="ADH_IRON_1"/>
    <property type="match status" value="1"/>
</dbReference>
<dbReference type="EC" id="1.1.1.1" evidence="8"/>
<dbReference type="Proteomes" id="UP000549457">
    <property type="component" value="Unassembled WGS sequence"/>
</dbReference>
<evidence type="ECO:0000256" key="1">
    <source>
        <dbReference type="ARBA" id="ARBA00001962"/>
    </source>
</evidence>
<dbReference type="AlphaFoldDB" id="A0A840SUM7"/>
<proteinExistence type="inferred from homology"/>
<dbReference type="GO" id="GO:0004022">
    <property type="term" value="F:alcohol dehydrogenase (NAD+) activity"/>
    <property type="evidence" value="ECO:0007669"/>
    <property type="project" value="UniProtKB-EC"/>
</dbReference>
<evidence type="ECO:0000256" key="2">
    <source>
        <dbReference type="ARBA" id="ARBA00007358"/>
    </source>
</evidence>
<dbReference type="InterPro" id="IPR056798">
    <property type="entry name" value="ADH_Fe_C"/>
</dbReference>
<dbReference type="CDD" id="cd08191">
    <property type="entry name" value="Fe-ADH-like"/>
    <property type="match status" value="1"/>
</dbReference>